<keyword evidence="10" id="KW-1185">Reference proteome</keyword>
<comment type="caution">
    <text evidence="9">The sequence shown here is derived from an EMBL/GenBank/DDBJ whole genome shotgun (WGS) entry which is preliminary data.</text>
</comment>
<organism evidence="9 10">
    <name type="scientific">Ambrosia artemisiifolia</name>
    <name type="common">Common ragweed</name>
    <dbReference type="NCBI Taxonomy" id="4212"/>
    <lineage>
        <taxon>Eukaryota</taxon>
        <taxon>Viridiplantae</taxon>
        <taxon>Streptophyta</taxon>
        <taxon>Embryophyta</taxon>
        <taxon>Tracheophyta</taxon>
        <taxon>Spermatophyta</taxon>
        <taxon>Magnoliopsida</taxon>
        <taxon>eudicotyledons</taxon>
        <taxon>Gunneridae</taxon>
        <taxon>Pentapetalae</taxon>
        <taxon>asterids</taxon>
        <taxon>campanulids</taxon>
        <taxon>Asterales</taxon>
        <taxon>Asteraceae</taxon>
        <taxon>Asteroideae</taxon>
        <taxon>Heliantheae alliance</taxon>
        <taxon>Heliantheae</taxon>
        <taxon>Ambrosia</taxon>
    </lineage>
</organism>
<dbReference type="InterPro" id="IPR012349">
    <property type="entry name" value="Split_barrel_FMN-bd"/>
</dbReference>
<evidence type="ECO:0000313" key="9">
    <source>
        <dbReference type="EMBL" id="KAI7732301.1"/>
    </source>
</evidence>
<proteinExistence type="predicted"/>
<evidence type="ECO:0000313" key="10">
    <source>
        <dbReference type="Proteomes" id="UP001206925"/>
    </source>
</evidence>
<dbReference type="InterPro" id="IPR000659">
    <property type="entry name" value="Pyridox_Oxase"/>
</dbReference>
<evidence type="ECO:0000256" key="4">
    <source>
        <dbReference type="ARBA" id="ARBA00012801"/>
    </source>
</evidence>
<feature type="domain" description="Pyridoxamine 5'-phosphate oxidase N-terminal" evidence="8">
    <location>
        <begin position="9"/>
        <end position="50"/>
    </location>
</feature>
<reference evidence="9" key="1">
    <citation type="submission" date="2022-06" db="EMBL/GenBank/DDBJ databases">
        <title>Uncovering the hologenomic basis of an extraordinary plant invasion.</title>
        <authorList>
            <person name="Bieker V.C."/>
            <person name="Martin M.D."/>
            <person name="Gilbert T."/>
            <person name="Hodgins K."/>
            <person name="Battlay P."/>
            <person name="Petersen B."/>
            <person name="Wilson J."/>
        </authorList>
    </citation>
    <scope>NUCLEOTIDE SEQUENCE</scope>
    <source>
        <strain evidence="9">AA19_3_7</strain>
        <tissue evidence="9">Leaf</tissue>
    </source>
</reference>
<dbReference type="Pfam" id="PF01243">
    <property type="entry name" value="PNPOx_N"/>
    <property type="match status" value="1"/>
</dbReference>
<protein>
    <recommendedName>
        <fullName evidence="4">pyridoxal 5'-phosphate synthase</fullName>
        <ecNumber evidence="4">1.4.3.5</ecNumber>
    </recommendedName>
</protein>
<gene>
    <name evidence="9" type="ORF">M8C21_008101</name>
</gene>
<evidence type="ECO:0000256" key="3">
    <source>
        <dbReference type="ARBA" id="ARBA00005037"/>
    </source>
</evidence>
<dbReference type="Gene3D" id="2.30.110.10">
    <property type="entry name" value="Electron Transport, Fmn-binding Protein, Chain A"/>
    <property type="match status" value="1"/>
</dbReference>
<evidence type="ECO:0000256" key="1">
    <source>
        <dbReference type="ARBA" id="ARBA00001917"/>
    </source>
</evidence>
<dbReference type="AlphaFoldDB" id="A0AAD5BZ01"/>
<dbReference type="GO" id="GO:0008615">
    <property type="term" value="P:pyridoxine biosynthetic process"/>
    <property type="evidence" value="ECO:0007669"/>
    <property type="project" value="InterPro"/>
</dbReference>
<accession>A0AAD5BZ01</accession>
<sequence length="62" mass="7194">MCSASRMVLLKGFDKTGFVWYTNYGSQKAKDLSENANASLIFHWDGLNRQVVKMYNFHQCRS</sequence>
<dbReference type="Proteomes" id="UP001206925">
    <property type="component" value="Unassembled WGS sequence"/>
</dbReference>
<dbReference type="InterPro" id="IPR011576">
    <property type="entry name" value="Pyridox_Oxase_N"/>
</dbReference>
<comment type="pathway">
    <text evidence="3">Cofactor metabolism; pyridoxal 5'-phosphate salvage; pyridoxal 5'-phosphate from pyridoxine 5'-phosphate: step 1/1.</text>
</comment>
<dbReference type="PANTHER" id="PTHR10851">
    <property type="entry name" value="PYRIDOXINE-5-PHOSPHATE OXIDASE"/>
    <property type="match status" value="1"/>
</dbReference>
<dbReference type="PANTHER" id="PTHR10851:SF0">
    <property type="entry name" value="PYRIDOXINE-5'-PHOSPHATE OXIDASE"/>
    <property type="match status" value="1"/>
</dbReference>
<dbReference type="GO" id="GO:0010181">
    <property type="term" value="F:FMN binding"/>
    <property type="evidence" value="ECO:0007669"/>
    <property type="project" value="InterPro"/>
</dbReference>
<keyword evidence="5" id="KW-0285">Flavoprotein</keyword>
<name>A0AAD5BZ01_AMBAR</name>
<dbReference type="SUPFAM" id="SSF50475">
    <property type="entry name" value="FMN-binding split barrel"/>
    <property type="match status" value="1"/>
</dbReference>
<dbReference type="GO" id="GO:0004733">
    <property type="term" value="F:pyridoxamine phosphate oxidase activity"/>
    <property type="evidence" value="ECO:0007669"/>
    <property type="project" value="UniProtKB-EC"/>
</dbReference>
<comment type="pathway">
    <text evidence="2">Cofactor metabolism; pyridoxal 5'-phosphate salvage; pyridoxal 5'-phosphate from pyridoxamine 5'-phosphate: step 1/1.</text>
</comment>
<evidence type="ECO:0000256" key="6">
    <source>
        <dbReference type="ARBA" id="ARBA00022643"/>
    </source>
</evidence>
<dbReference type="EMBL" id="JAMZMK010010261">
    <property type="protein sequence ID" value="KAI7732301.1"/>
    <property type="molecule type" value="Genomic_DNA"/>
</dbReference>
<dbReference type="EC" id="1.4.3.5" evidence="4"/>
<evidence type="ECO:0000256" key="7">
    <source>
        <dbReference type="ARBA" id="ARBA00023002"/>
    </source>
</evidence>
<evidence type="ECO:0000256" key="2">
    <source>
        <dbReference type="ARBA" id="ARBA00004738"/>
    </source>
</evidence>
<evidence type="ECO:0000256" key="5">
    <source>
        <dbReference type="ARBA" id="ARBA00022630"/>
    </source>
</evidence>
<keyword evidence="6" id="KW-0288">FMN</keyword>
<comment type="cofactor">
    <cofactor evidence="1">
        <name>FMN</name>
        <dbReference type="ChEBI" id="CHEBI:58210"/>
    </cofactor>
</comment>
<evidence type="ECO:0000259" key="8">
    <source>
        <dbReference type="Pfam" id="PF01243"/>
    </source>
</evidence>
<keyword evidence="7" id="KW-0560">Oxidoreductase</keyword>